<feature type="domain" description="C2H2-type" evidence="10">
    <location>
        <begin position="272"/>
        <end position="299"/>
    </location>
</feature>
<dbReference type="PROSITE" id="PS00028">
    <property type="entry name" value="ZINC_FINGER_C2H2_1"/>
    <property type="match status" value="4"/>
</dbReference>
<dbReference type="GO" id="GO:0045596">
    <property type="term" value="P:negative regulation of cell differentiation"/>
    <property type="evidence" value="ECO:0007669"/>
    <property type="project" value="UniProtKB-ARBA"/>
</dbReference>
<keyword evidence="5" id="KW-0862">Zinc</keyword>
<dbReference type="FunFam" id="3.30.160.60:FF:001498">
    <property type="entry name" value="Zinc finger protein 404"/>
    <property type="match status" value="1"/>
</dbReference>
<comment type="caution">
    <text evidence="11">The sequence shown here is derived from an EMBL/GenBank/DDBJ whole genome shotgun (WGS) entry which is preliminary data.</text>
</comment>
<evidence type="ECO:0000313" key="12">
    <source>
        <dbReference type="Proteomes" id="UP001044222"/>
    </source>
</evidence>
<dbReference type="FunFam" id="3.30.160.60:FF:000446">
    <property type="entry name" value="Zinc finger protein"/>
    <property type="match status" value="1"/>
</dbReference>
<feature type="domain" description="C2H2-type" evidence="10">
    <location>
        <begin position="244"/>
        <end position="271"/>
    </location>
</feature>
<dbReference type="PROSITE" id="PS50157">
    <property type="entry name" value="ZINC_FINGER_C2H2_2"/>
    <property type="match status" value="4"/>
</dbReference>
<dbReference type="Gene3D" id="3.30.160.60">
    <property type="entry name" value="Classic Zinc Finger"/>
    <property type="match status" value="4"/>
</dbReference>
<keyword evidence="6" id="KW-0539">Nucleus</keyword>
<dbReference type="GO" id="GO:0008270">
    <property type="term" value="F:zinc ion binding"/>
    <property type="evidence" value="ECO:0007669"/>
    <property type="project" value="UniProtKB-KW"/>
</dbReference>
<evidence type="ECO:0000256" key="8">
    <source>
        <dbReference type="SAM" id="MobiDB-lite"/>
    </source>
</evidence>
<dbReference type="FunFam" id="3.30.160.60:FF:000557">
    <property type="entry name" value="zinc finger and SCAN domain-containing protein 29"/>
    <property type="match status" value="1"/>
</dbReference>
<dbReference type="AlphaFoldDB" id="A0A9D3S006"/>
<evidence type="ECO:0000256" key="7">
    <source>
        <dbReference type="PROSITE-ProRule" id="PRU00042"/>
    </source>
</evidence>
<evidence type="ECO:0000256" key="6">
    <source>
        <dbReference type="ARBA" id="ARBA00023242"/>
    </source>
</evidence>
<name>A0A9D3S006_ANGAN</name>
<keyword evidence="9" id="KW-1133">Transmembrane helix</keyword>
<keyword evidence="9" id="KW-0812">Transmembrane</keyword>
<proteinExistence type="predicted"/>
<evidence type="ECO:0000256" key="1">
    <source>
        <dbReference type="ARBA" id="ARBA00004123"/>
    </source>
</evidence>
<feature type="region of interest" description="Disordered" evidence="8">
    <location>
        <begin position="1"/>
        <end position="23"/>
    </location>
</feature>
<feature type="region of interest" description="Disordered" evidence="8">
    <location>
        <begin position="93"/>
        <end position="122"/>
    </location>
</feature>
<keyword evidence="12" id="KW-1185">Reference proteome</keyword>
<gene>
    <name evidence="11" type="ORF">ANANG_G00112190</name>
</gene>
<feature type="transmembrane region" description="Helical" evidence="9">
    <location>
        <begin position="35"/>
        <end position="53"/>
    </location>
</feature>
<keyword evidence="2" id="KW-0479">Metal-binding</keyword>
<feature type="compositionally biased region" description="Basic and acidic residues" evidence="8">
    <location>
        <begin position="1"/>
        <end position="18"/>
    </location>
</feature>
<feature type="compositionally biased region" description="Basic and acidic residues" evidence="8">
    <location>
        <begin position="136"/>
        <end position="150"/>
    </location>
</feature>
<dbReference type="PANTHER" id="PTHR23235">
    <property type="entry name" value="KRUEPPEL-LIKE TRANSCRIPTION FACTOR"/>
    <property type="match status" value="1"/>
</dbReference>
<keyword evidence="3" id="KW-0677">Repeat</keyword>
<dbReference type="Proteomes" id="UP001044222">
    <property type="component" value="Unassembled WGS sequence"/>
</dbReference>
<dbReference type="InterPro" id="IPR013087">
    <property type="entry name" value="Znf_C2H2_type"/>
</dbReference>
<comment type="subcellular location">
    <subcellularLocation>
        <location evidence="1">Nucleus</location>
    </subcellularLocation>
</comment>
<evidence type="ECO:0000259" key="10">
    <source>
        <dbReference type="PROSITE" id="PS50157"/>
    </source>
</evidence>
<reference evidence="11" key="1">
    <citation type="submission" date="2021-01" db="EMBL/GenBank/DDBJ databases">
        <title>A chromosome-scale assembly of European eel, Anguilla anguilla.</title>
        <authorList>
            <person name="Henkel C."/>
            <person name="Jong-Raadsen S.A."/>
            <person name="Dufour S."/>
            <person name="Weltzien F.-A."/>
            <person name="Palstra A.P."/>
            <person name="Pelster B."/>
            <person name="Spaink H.P."/>
            <person name="Van Den Thillart G.E."/>
            <person name="Jansen H."/>
            <person name="Zahm M."/>
            <person name="Klopp C."/>
            <person name="Cedric C."/>
            <person name="Louis A."/>
            <person name="Berthelot C."/>
            <person name="Parey E."/>
            <person name="Roest Crollius H."/>
            <person name="Montfort J."/>
            <person name="Robinson-Rechavi M."/>
            <person name="Bucao C."/>
            <person name="Bouchez O."/>
            <person name="Gislard M."/>
            <person name="Lluch J."/>
            <person name="Milhes M."/>
            <person name="Lampietro C."/>
            <person name="Lopez Roques C."/>
            <person name="Donnadieu C."/>
            <person name="Braasch I."/>
            <person name="Desvignes T."/>
            <person name="Postlethwait J."/>
            <person name="Bobe J."/>
            <person name="Guiguen Y."/>
            <person name="Dirks R."/>
        </authorList>
    </citation>
    <scope>NUCLEOTIDE SEQUENCE</scope>
    <source>
        <strain evidence="11">Tag_6206</strain>
        <tissue evidence="11">Liver</tissue>
    </source>
</reference>
<dbReference type="InterPro" id="IPR036236">
    <property type="entry name" value="Znf_C2H2_sf"/>
</dbReference>
<dbReference type="GO" id="GO:0005634">
    <property type="term" value="C:nucleus"/>
    <property type="evidence" value="ECO:0007669"/>
    <property type="project" value="UniProtKB-SubCell"/>
</dbReference>
<evidence type="ECO:0000256" key="9">
    <source>
        <dbReference type="SAM" id="Phobius"/>
    </source>
</evidence>
<evidence type="ECO:0000256" key="2">
    <source>
        <dbReference type="ARBA" id="ARBA00022723"/>
    </source>
</evidence>
<evidence type="ECO:0000313" key="11">
    <source>
        <dbReference type="EMBL" id="KAG5849555.1"/>
    </source>
</evidence>
<sequence>MDLTLDRHRQPAAEREESAPVVSRDKVKRRNANNINIHGFRVFLFVIVLLFIFQKERADVLAVKQERLEDSGSSDPHGEVKIIEERAVEWRAGSREKRPVEETQNKAANHTEELTEQHRTRRAVWEVSGLESALKTEPDYSGANKRDQHSGSENATGGLYHLDSEYFMFGRASHPGAVFISEGGETEAESSAGSYAPATDSENLSVELIDVTSALNGCASSDAHLVTPQGLFAHCKDVARKKGYVCKYCGKTFSRRNVMVKHHRVHTGEKPFGCLLCGRRFSDSSNLKKHQSVHTGEKRFRCAQCGKRFSDSSSRKRHQTVHTGKKPFGCAECGKRFTRSCHLKRHCQQFHSWQMTFNEHAV</sequence>
<feature type="region of interest" description="Disordered" evidence="8">
    <location>
        <begin position="136"/>
        <end position="156"/>
    </location>
</feature>
<dbReference type="SUPFAM" id="SSF57667">
    <property type="entry name" value="beta-beta-alpha zinc fingers"/>
    <property type="match status" value="2"/>
</dbReference>
<evidence type="ECO:0000256" key="4">
    <source>
        <dbReference type="ARBA" id="ARBA00022771"/>
    </source>
</evidence>
<dbReference type="GO" id="GO:0000978">
    <property type="term" value="F:RNA polymerase II cis-regulatory region sequence-specific DNA binding"/>
    <property type="evidence" value="ECO:0007669"/>
    <property type="project" value="TreeGrafter"/>
</dbReference>
<evidence type="ECO:0000256" key="3">
    <source>
        <dbReference type="ARBA" id="ARBA00022737"/>
    </source>
</evidence>
<feature type="domain" description="C2H2-type" evidence="10">
    <location>
        <begin position="300"/>
        <end position="327"/>
    </location>
</feature>
<evidence type="ECO:0000256" key="5">
    <source>
        <dbReference type="ARBA" id="ARBA00022833"/>
    </source>
</evidence>
<dbReference type="Pfam" id="PF00096">
    <property type="entry name" value="zf-C2H2"/>
    <property type="match status" value="3"/>
</dbReference>
<dbReference type="GO" id="GO:0000981">
    <property type="term" value="F:DNA-binding transcription factor activity, RNA polymerase II-specific"/>
    <property type="evidence" value="ECO:0007669"/>
    <property type="project" value="TreeGrafter"/>
</dbReference>
<feature type="compositionally biased region" description="Basic and acidic residues" evidence="8">
    <location>
        <begin position="93"/>
        <end position="118"/>
    </location>
</feature>
<accession>A0A9D3S006</accession>
<dbReference type="PANTHER" id="PTHR23235:SF120">
    <property type="entry name" value="KRUPPEL-LIKE FACTOR 15"/>
    <property type="match status" value="1"/>
</dbReference>
<keyword evidence="9" id="KW-0472">Membrane</keyword>
<dbReference type="EMBL" id="JAFIRN010000005">
    <property type="protein sequence ID" value="KAG5849555.1"/>
    <property type="molecule type" value="Genomic_DNA"/>
</dbReference>
<organism evidence="11 12">
    <name type="scientific">Anguilla anguilla</name>
    <name type="common">European freshwater eel</name>
    <name type="synonym">Muraena anguilla</name>
    <dbReference type="NCBI Taxonomy" id="7936"/>
    <lineage>
        <taxon>Eukaryota</taxon>
        <taxon>Metazoa</taxon>
        <taxon>Chordata</taxon>
        <taxon>Craniata</taxon>
        <taxon>Vertebrata</taxon>
        <taxon>Euteleostomi</taxon>
        <taxon>Actinopterygii</taxon>
        <taxon>Neopterygii</taxon>
        <taxon>Teleostei</taxon>
        <taxon>Anguilliformes</taxon>
        <taxon>Anguillidae</taxon>
        <taxon>Anguilla</taxon>
    </lineage>
</organism>
<protein>
    <recommendedName>
        <fullName evidence="10">C2H2-type domain-containing protein</fullName>
    </recommendedName>
</protein>
<dbReference type="FunFam" id="3.30.160.60:FF:000912">
    <property type="entry name" value="Zinc finger protein 660"/>
    <property type="match status" value="1"/>
</dbReference>
<dbReference type="SMART" id="SM00355">
    <property type="entry name" value="ZnF_C2H2"/>
    <property type="match status" value="4"/>
</dbReference>
<feature type="domain" description="C2H2-type" evidence="10">
    <location>
        <begin position="328"/>
        <end position="356"/>
    </location>
</feature>
<keyword evidence="4 7" id="KW-0863">Zinc-finger</keyword>